<feature type="domain" description="Gfo/Idh/MocA-like oxidoreductase N-terminal" evidence="1">
    <location>
        <begin position="49"/>
        <end position="164"/>
    </location>
</feature>
<protein>
    <submittedName>
        <fullName evidence="3">Predicted dehydrogenase</fullName>
    </submittedName>
</protein>
<dbReference type="InterPro" id="IPR050463">
    <property type="entry name" value="Gfo/Idh/MocA_oxidrdct_glycsds"/>
</dbReference>
<keyword evidence="4" id="KW-1185">Reference proteome</keyword>
<dbReference type="OrthoDB" id="726883at2"/>
<dbReference type="Gene3D" id="3.40.50.720">
    <property type="entry name" value="NAD(P)-binding Rossmann-like Domain"/>
    <property type="match status" value="1"/>
</dbReference>
<dbReference type="InterPro" id="IPR043906">
    <property type="entry name" value="Gfo/Idh/MocA_OxRdtase_bact_C"/>
</dbReference>
<dbReference type="PANTHER" id="PTHR43818:SF10">
    <property type="entry name" value="NADH-DEPENDENT DEHYDROGENASE-RELATED"/>
    <property type="match status" value="1"/>
</dbReference>
<dbReference type="EMBL" id="FQUX01000003">
    <property type="protein sequence ID" value="SHF25248.1"/>
    <property type="molecule type" value="Genomic_DNA"/>
</dbReference>
<dbReference type="SUPFAM" id="SSF55347">
    <property type="entry name" value="Glyceraldehyde-3-phosphate dehydrogenase-like, C-terminal domain"/>
    <property type="match status" value="1"/>
</dbReference>
<evidence type="ECO:0000259" key="1">
    <source>
        <dbReference type="Pfam" id="PF01408"/>
    </source>
</evidence>
<dbReference type="RefSeq" id="WP_072861721.1">
    <property type="nucleotide sequence ID" value="NZ_FQUX01000003.1"/>
</dbReference>
<dbReference type="PANTHER" id="PTHR43818">
    <property type="entry name" value="BCDNA.GH03377"/>
    <property type="match status" value="1"/>
</dbReference>
<dbReference type="Gene3D" id="3.30.360.10">
    <property type="entry name" value="Dihydrodipicolinate Reductase, domain 2"/>
    <property type="match status" value="1"/>
</dbReference>
<evidence type="ECO:0000313" key="4">
    <source>
        <dbReference type="Proteomes" id="UP000184406"/>
    </source>
</evidence>
<dbReference type="SUPFAM" id="SSF51735">
    <property type="entry name" value="NAD(P)-binding Rossmann-fold domains"/>
    <property type="match status" value="1"/>
</dbReference>
<evidence type="ECO:0000259" key="2">
    <source>
        <dbReference type="Pfam" id="PF19051"/>
    </source>
</evidence>
<dbReference type="InterPro" id="IPR006311">
    <property type="entry name" value="TAT_signal"/>
</dbReference>
<dbReference type="Proteomes" id="UP000184406">
    <property type="component" value="Unassembled WGS sequence"/>
</dbReference>
<dbReference type="AlphaFoldDB" id="A0A1M5A4P9"/>
<dbReference type="PROSITE" id="PS51318">
    <property type="entry name" value="TAT"/>
    <property type="match status" value="1"/>
</dbReference>
<dbReference type="InterPro" id="IPR000683">
    <property type="entry name" value="Gfo/Idh/MocA-like_OxRdtase_N"/>
</dbReference>
<dbReference type="Pfam" id="PF01408">
    <property type="entry name" value="GFO_IDH_MocA"/>
    <property type="match status" value="1"/>
</dbReference>
<sequence length="509" mass="56699">MKKEPNKPLPLTRRSFISKTGVAAAGITILPSNVISGLGHKAPSDKLNIVGVGVGSMGFGNLRNLESENIVGLCDVDWKYAKNCFDHFPKAKKYKDFRVMYDEMGNDFDAVLVATADHTHAIVAADAMVRGKHVYVQKPLTHSVYESRLLTKLAKKYKVATQMGNQGASGEGVAQTCELIWSGAIGDITKVESFTDRPIWPQGVNPLAQGQWVPDTLDWDLFTGPAELIPYNQVYHPWNWRGWWNYGTGALGDMACHILHPVFEALKLGYPTKVQGSSSLLLRDSAPTAQSVQMTFPERGRKGKIKLPEVEVNWYDGGIKPDLPANWPSGKNPNKSGGGTFFYGTKGIIHAGCYGLEPEILGRELPKVAETERRVEKEMGLSWGKGAHEMDWVRACKESPENRKPCTSDFSEAGPFNEMVVMGVLAVRLQSLNKILNWDGENMRFTNIGQDETIKTVIRDNFVMKDGRPKFEKEWTEPYSASEFAAELIKHTYREGWKLPDMPGIESKF</sequence>
<dbReference type="Pfam" id="PF19051">
    <property type="entry name" value="GFO_IDH_MocA_C2"/>
    <property type="match status" value="1"/>
</dbReference>
<proteinExistence type="predicted"/>
<dbReference type="InterPro" id="IPR036291">
    <property type="entry name" value="NAD(P)-bd_dom_sf"/>
</dbReference>
<organism evidence="3 4">
    <name type="scientific">Arenibacter palladensis</name>
    <dbReference type="NCBI Taxonomy" id="237373"/>
    <lineage>
        <taxon>Bacteria</taxon>
        <taxon>Pseudomonadati</taxon>
        <taxon>Bacteroidota</taxon>
        <taxon>Flavobacteriia</taxon>
        <taxon>Flavobacteriales</taxon>
        <taxon>Flavobacteriaceae</taxon>
        <taxon>Arenibacter</taxon>
    </lineage>
</organism>
<gene>
    <name evidence="3" type="ORF">SAMN03080594_10390</name>
</gene>
<feature type="domain" description="Gfo/Idh/MocA-like oxidoreductase bacterial type C-terminal" evidence="2">
    <location>
        <begin position="190"/>
        <end position="266"/>
    </location>
</feature>
<reference evidence="4" key="1">
    <citation type="submission" date="2016-11" db="EMBL/GenBank/DDBJ databases">
        <authorList>
            <person name="Varghese N."/>
            <person name="Submissions S."/>
        </authorList>
    </citation>
    <scope>NUCLEOTIDE SEQUENCE [LARGE SCALE GENOMIC DNA]</scope>
    <source>
        <strain evidence="4">DSM 17539</strain>
    </source>
</reference>
<evidence type="ECO:0000313" key="3">
    <source>
        <dbReference type="EMBL" id="SHF25248.1"/>
    </source>
</evidence>
<accession>A0A1M5A4P9</accession>
<dbReference type="GO" id="GO:0000166">
    <property type="term" value="F:nucleotide binding"/>
    <property type="evidence" value="ECO:0007669"/>
    <property type="project" value="InterPro"/>
</dbReference>
<name>A0A1M5A4P9_9FLAO</name>